<comment type="caution">
    <text evidence="3">The sequence shown here is derived from an EMBL/GenBank/DDBJ whole genome shotgun (WGS) entry which is preliminary data.</text>
</comment>
<dbReference type="Proteomes" id="UP000298030">
    <property type="component" value="Unassembled WGS sequence"/>
</dbReference>
<dbReference type="OrthoDB" id="2332199at2759"/>
<feature type="transmembrane region" description="Helical" evidence="2">
    <location>
        <begin position="79"/>
        <end position="100"/>
    </location>
</feature>
<keyword evidence="4" id="KW-1185">Reference proteome</keyword>
<feature type="region of interest" description="Disordered" evidence="1">
    <location>
        <begin position="1"/>
        <end position="38"/>
    </location>
</feature>
<evidence type="ECO:0000256" key="1">
    <source>
        <dbReference type="SAM" id="MobiDB-lite"/>
    </source>
</evidence>
<sequence length="329" mass="36387">MVDQKSRPVRSSTQQAADEEEGVFVNNEKPQTVDTTKRGGFVQPVSEEVMTAEFIPLYIVGSLCQAGARPGCPATTRRAGLFLTISAVTQLYAIFALLNGSKNRGLPKRNRAIHLIAKSRAALAMMLLWKTWGTTDTIHPPTPTQQVNNLSFLLIFAMSSGPDPTMGLCLTYVLFSLALGPYTSTYYVPPTPLESALPEPSSRAEAILHQVKARIPIGVKDGGWHDTFAWLSQRAVHPSTDDEDEEEEWIDDEEEYEDGSEEYEMRGGPVGEGEERHERSGGPQEDVLLLYHEPFDLPDQPKQPGRPNFVLVVDPPTPNREATRTPSVE</sequence>
<feature type="region of interest" description="Disordered" evidence="1">
    <location>
        <begin position="235"/>
        <end position="329"/>
    </location>
</feature>
<evidence type="ECO:0000313" key="4">
    <source>
        <dbReference type="Proteomes" id="UP000298030"/>
    </source>
</evidence>
<evidence type="ECO:0000313" key="3">
    <source>
        <dbReference type="EMBL" id="TEB29208.1"/>
    </source>
</evidence>
<protein>
    <submittedName>
        <fullName evidence="3">Uncharacterized protein</fullName>
    </submittedName>
</protein>
<proteinExistence type="predicted"/>
<gene>
    <name evidence="3" type="ORF">FA13DRAFT_1793304</name>
</gene>
<keyword evidence="2" id="KW-0812">Transmembrane</keyword>
<evidence type="ECO:0000256" key="2">
    <source>
        <dbReference type="SAM" id="Phobius"/>
    </source>
</evidence>
<dbReference type="EMBL" id="QPFP01000028">
    <property type="protein sequence ID" value="TEB29208.1"/>
    <property type="molecule type" value="Genomic_DNA"/>
</dbReference>
<feature type="compositionally biased region" description="Acidic residues" evidence="1">
    <location>
        <begin position="241"/>
        <end position="262"/>
    </location>
</feature>
<accession>A0A4Y7T5H8</accession>
<dbReference type="AlphaFoldDB" id="A0A4Y7T5H8"/>
<organism evidence="3 4">
    <name type="scientific">Coprinellus micaceus</name>
    <name type="common">Glistening ink-cap mushroom</name>
    <name type="synonym">Coprinus micaceus</name>
    <dbReference type="NCBI Taxonomy" id="71717"/>
    <lineage>
        <taxon>Eukaryota</taxon>
        <taxon>Fungi</taxon>
        <taxon>Dikarya</taxon>
        <taxon>Basidiomycota</taxon>
        <taxon>Agaricomycotina</taxon>
        <taxon>Agaricomycetes</taxon>
        <taxon>Agaricomycetidae</taxon>
        <taxon>Agaricales</taxon>
        <taxon>Agaricineae</taxon>
        <taxon>Psathyrellaceae</taxon>
        <taxon>Coprinellus</taxon>
    </lineage>
</organism>
<keyword evidence="2" id="KW-1133">Transmembrane helix</keyword>
<name>A0A4Y7T5H8_COPMI</name>
<keyword evidence="2" id="KW-0472">Membrane</keyword>
<reference evidence="3 4" key="1">
    <citation type="journal article" date="2019" name="Nat. Ecol. Evol.">
        <title>Megaphylogeny resolves global patterns of mushroom evolution.</title>
        <authorList>
            <person name="Varga T."/>
            <person name="Krizsan K."/>
            <person name="Foldi C."/>
            <person name="Dima B."/>
            <person name="Sanchez-Garcia M."/>
            <person name="Sanchez-Ramirez S."/>
            <person name="Szollosi G.J."/>
            <person name="Szarkandi J.G."/>
            <person name="Papp V."/>
            <person name="Albert L."/>
            <person name="Andreopoulos W."/>
            <person name="Angelini C."/>
            <person name="Antonin V."/>
            <person name="Barry K.W."/>
            <person name="Bougher N.L."/>
            <person name="Buchanan P."/>
            <person name="Buyck B."/>
            <person name="Bense V."/>
            <person name="Catcheside P."/>
            <person name="Chovatia M."/>
            <person name="Cooper J."/>
            <person name="Damon W."/>
            <person name="Desjardin D."/>
            <person name="Finy P."/>
            <person name="Geml J."/>
            <person name="Haridas S."/>
            <person name="Hughes K."/>
            <person name="Justo A."/>
            <person name="Karasinski D."/>
            <person name="Kautmanova I."/>
            <person name="Kiss B."/>
            <person name="Kocsube S."/>
            <person name="Kotiranta H."/>
            <person name="LaButti K.M."/>
            <person name="Lechner B.E."/>
            <person name="Liimatainen K."/>
            <person name="Lipzen A."/>
            <person name="Lukacs Z."/>
            <person name="Mihaltcheva S."/>
            <person name="Morgado L.N."/>
            <person name="Niskanen T."/>
            <person name="Noordeloos M.E."/>
            <person name="Ohm R.A."/>
            <person name="Ortiz-Santana B."/>
            <person name="Ovrebo C."/>
            <person name="Racz N."/>
            <person name="Riley R."/>
            <person name="Savchenko A."/>
            <person name="Shiryaev A."/>
            <person name="Soop K."/>
            <person name="Spirin V."/>
            <person name="Szebenyi C."/>
            <person name="Tomsovsky M."/>
            <person name="Tulloss R.E."/>
            <person name="Uehling J."/>
            <person name="Grigoriev I.V."/>
            <person name="Vagvolgyi C."/>
            <person name="Papp T."/>
            <person name="Martin F.M."/>
            <person name="Miettinen O."/>
            <person name="Hibbett D.S."/>
            <person name="Nagy L.G."/>
        </authorList>
    </citation>
    <scope>NUCLEOTIDE SEQUENCE [LARGE SCALE GENOMIC DNA]</scope>
    <source>
        <strain evidence="3 4">FP101781</strain>
    </source>
</reference>